<keyword evidence="2" id="KW-0808">Transferase</keyword>
<dbReference type="InterPro" id="IPR038740">
    <property type="entry name" value="BioF2-like_GNAT_dom"/>
</dbReference>
<keyword evidence="3" id="KW-1185">Reference proteome</keyword>
<evidence type="ECO:0000313" key="2">
    <source>
        <dbReference type="EMBL" id="MEM5502649.1"/>
    </source>
</evidence>
<dbReference type="InterPro" id="IPR016181">
    <property type="entry name" value="Acyl_CoA_acyltransferase"/>
</dbReference>
<reference evidence="2 3" key="1">
    <citation type="submission" date="2024-03" db="EMBL/GenBank/DDBJ databases">
        <title>Community enrichment and isolation of bacterial strains for fucoidan degradation.</title>
        <authorList>
            <person name="Sichert A."/>
        </authorList>
    </citation>
    <scope>NUCLEOTIDE SEQUENCE [LARGE SCALE GENOMIC DNA]</scope>
    <source>
        <strain evidence="2 3">AS62</strain>
    </source>
</reference>
<keyword evidence="2" id="KW-0012">Acyltransferase</keyword>
<sequence length="423" mass="47312">MSALPIIDEEIAETPLVMPGTPASQITGNIPEVSRLSKGSRHFRVFPAKAGFDLLPAIERAGDYCIEPNVFFSPRFCVPAMPRLDERQVRLLVLQDSDDRSSETRFLMPFTVEKPGFAIGPDLIRAWANPYGPLGTPIVERREAMQIIEDLFGTLSLPTVPLPKIIAFPDVMLNSPVVSLLRSVALSNGLPLATTRSVKRPVLDATADADVYFKESMGSHHRRDFGRLWRKMEGEGDFVFEIARNPTEIRQGMEEFLLLENAGWKGKQRTSLASDRLRAAFAREAVNSLAEVDKCRIYMLKLDNRVIASLIVFIESGSAWTWKIAYDETMRAFSPGKLLMVRTTEALLDDPNITFADSCASEDHPMMSHLWQDNAEMATLVIGVDPTKEREVRQAAAQMDLYSSTKKTAKNVSARLKHMLGKR</sequence>
<dbReference type="RefSeq" id="WP_342848908.1">
    <property type="nucleotide sequence ID" value="NZ_JBBMQO010000007.1"/>
</dbReference>
<dbReference type="Gene3D" id="3.40.630.30">
    <property type="match status" value="1"/>
</dbReference>
<organism evidence="2 3">
    <name type="scientific">Ahrensia kielensis</name>
    <dbReference type="NCBI Taxonomy" id="76980"/>
    <lineage>
        <taxon>Bacteria</taxon>
        <taxon>Pseudomonadati</taxon>
        <taxon>Pseudomonadota</taxon>
        <taxon>Alphaproteobacteria</taxon>
        <taxon>Hyphomicrobiales</taxon>
        <taxon>Ahrensiaceae</taxon>
        <taxon>Ahrensia</taxon>
    </lineage>
</organism>
<dbReference type="Pfam" id="PF13480">
    <property type="entry name" value="Acetyltransf_6"/>
    <property type="match status" value="1"/>
</dbReference>
<feature type="domain" description="BioF2-like acetyltransferase" evidence="1">
    <location>
        <begin position="220"/>
        <end position="350"/>
    </location>
</feature>
<dbReference type="Proteomes" id="UP001477870">
    <property type="component" value="Unassembled WGS sequence"/>
</dbReference>
<dbReference type="GO" id="GO:0016746">
    <property type="term" value="F:acyltransferase activity"/>
    <property type="evidence" value="ECO:0007669"/>
    <property type="project" value="UniProtKB-KW"/>
</dbReference>
<dbReference type="SUPFAM" id="SSF55729">
    <property type="entry name" value="Acyl-CoA N-acyltransferases (Nat)"/>
    <property type="match status" value="1"/>
</dbReference>
<name>A0ABU9TA74_9HYPH</name>
<gene>
    <name evidence="2" type="ORF">WNY59_13720</name>
</gene>
<evidence type="ECO:0000259" key="1">
    <source>
        <dbReference type="Pfam" id="PF13480"/>
    </source>
</evidence>
<protein>
    <submittedName>
        <fullName evidence="2">GNAT family N-acetyltransferase</fullName>
        <ecNumber evidence="2">2.3.1.-</ecNumber>
    </submittedName>
</protein>
<comment type="caution">
    <text evidence="2">The sequence shown here is derived from an EMBL/GenBank/DDBJ whole genome shotgun (WGS) entry which is preliminary data.</text>
</comment>
<proteinExistence type="predicted"/>
<dbReference type="EMBL" id="JBBMQO010000007">
    <property type="protein sequence ID" value="MEM5502649.1"/>
    <property type="molecule type" value="Genomic_DNA"/>
</dbReference>
<accession>A0ABU9TA74</accession>
<evidence type="ECO:0000313" key="3">
    <source>
        <dbReference type="Proteomes" id="UP001477870"/>
    </source>
</evidence>
<dbReference type="EC" id="2.3.1.-" evidence="2"/>